<accession>A0A386R0X0</accession>
<organism evidence="2">
    <name type="scientific">Staphylococcus pseudintermedius</name>
    <dbReference type="NCBI Taxonomy" id="283734"/>
    <lineage>
        <taxon>Bacteria</taxon>
        <taxon>Bacillati</taxon>
        <taxon>Bacillota</taxon>
        <taxon>Bacilli</taxon>
        <taxon>Bacillales</taxon>
        <taxon>Staphylococcaceae</taxon>
        <taxon>Staphylococcus</taxon>
        <taxon>Staphylococcus intermedius group</taxon>
    </lineage>
</organism>
<reference evidence="2" key="1">
    <citation type="journal article" date="2018" name="MSphere">
        <title>Characterization of SCCmec elements from methicillin-resistant Staphylococcus pseudintermedius infections in Australian animals.</title>
        <authorList>
            <person name="Worthing K.A."/>
            <person name="Schwendener S."/>
            <person name="Perreten V."/>
            <person name="Coombs G.W."/>
            <person name="Pang S."/>
            <person name="Abraham S."/>
            <person name="Trott D.J."/>
            <person name="Norris J.M."/>
        </authorList>
    </citation>
    <scope>NUCLEOTIDE SEQUENCE</scope>
    <source>
        <strain evidence="2">KW21</strain>
    </source>
</reference>
<evidence type="ECO:0000256" key="1">
    <source>
        <dbReference type="SAM" id="Phobius"/>
    </source>
</evidence>
<evidence type="ECO:0000313" key="2">
    <source>
        <dbReference type="EMBL" id="AYE55887.1"/>
    </source>
</evidence>
<dbReference type="EMBL" id="MH713898">
    <property type="protein sequence ID" value="AYE55887.1"/>
    <property type="molecule type" value="Genomic_DNA"/>
</dbReference>
<dbReference type="AlphaFoldDB" id="A0A386R0X0"/>
<keyword evidence="1" id="KW-1133">Transmembrane helix</keyword>
<keyword evidence="1" id="KW-0472">Membrane</keyword>
<proteinExistence type="predicted"/>
<sequence length="40" mass="4916">MFLVLFLWVNHCGVHLNKYLNLYRVLSFTFYTLYYIILLA</sequence>
<name>A0A386R0X0_STAPS</name>
<keyword evidence="1" id="KW-0812">Transmembrane</keyword>
<protein>
    <submittedName>
        <fullName evidence="2">Uncharacterized protein</fullName>
    </submittedName>
</protein>
<feature type="transmembrane region" description="Helical" evidence="1">
    <location>
        <begin position="20"/>
        <end position="39"/>
    </location>
</feature>